<organism evidence="2 3">
    <name type="scientific">Dyella nitratireducens</name>
    <dbReference type="NCBI Taxonomy" id="1849580"/>
    <lineage>
        <taxon>Bacteria</taxon>
        <taxon>Pseudomonadati</taxon>
        <taxon>Pseudomonadota</taxon>
        <taxon>Gammaproteobacteria</taxon>
        <taxon>Lysobacterales</taxon>
        <taxon>Rhodanobacteraceae</taxon>
        <taxon>Dyella</taxon>
    </lineage>
</organism>
<gene>
    <name evidence="2" type="ORF">GCM10010981_12430</name>
</gene>
<evidence type="ECO:0000259" key="1">
    <source>
        <dbReference type="Pfam" id="PF00535"/>
    </source>
</evidence>
<dbReference type="Proteomes" id="UP000620046">
    <property type="component" value="Unassembled WGS sequence"/>
</dbReference>
<dbReference type="InterPro" id="IPR001173">
    <property type="entry name" value="Glyco_trans_2-like"/>
</dbReference>
<dbReference type="RefSeq" id="WP_188793381.1">
    <property type="nucleotide sequence ID" value="NZ_BMJA01000001.1"/>
</dbReference>
<comment type="caution">
    <text evidence="2">The sequence shown here is derived from an EMBL/GenBank/DDBJ whole genome shotgun (WGS) entry which is preliminary data.</text>
</comment>
<dbReference type="GO" id="GO:0016740">
    <property type="term" value="F:transferase activity"/>
    <property type="evidence" value="ECO:0007669"/>
    <property type="project" value="UniProtKB-KW"/>
</dbReference>
<dbReference type="Pfam" id="PF13692">
    <property type="entry name" value="Glyco_trans_1_4"/>
    <property type="match status" value="1"/>
</dbReference>
<keyword evidence="3" id="KW-1185">Reference proteome</keyword>
<reference evidence="3" key="1">
    <citation type="journal article" date="2019" name="Int. J. Syst. Evol. Microbiol.">
        <title>The Global Catalogue of Microorganisms (GCM) 10K type strain sequencing project: providing services to taxonomists for standard genome sequencing and annotation.</title>
        <authorList>
            <consortium name="The Broad Institute Genomics Platform"/>
            <consortium name="The Broad Institute Genome Sequencing Center for Infectious Disease"/>
            <person name="Wu L."/>
            <person name="Ma J."/>
        </authorList>
    </citation>
    <scope>NUCLEOTIDE SEQUENCE [LARGE SCALE GENOMIC DNA]</scope>
    <source>
        <strain evidence="3">CGMCC 1.15439</strain>
    </source>
</reference>
<name>A0ABQ1FPM1_9GAMM</name>
<dbReference type="PANTHER" id="PTHR43179">
    <property type="entry name" value="RHAMNOSYLTRANSFERASE WBBL"/>
    <property type="match status" value="1"/>
</dbReference>
<dbReference type="Gene3D" id="3.40.50.2000">
    <property type="entry name" value="Glycogen Phosphorylase B"/>
    <property type="match status" value="1"/>
</dbReference>
<protein>
    <submittedName>
        <fullName evidence="2">Glycosyl transferase family protein</fullName>
    </submittedName>
</protein>
<dbReference type="CDD" id="cd04186">
    <property type="entry name" value="GT_2_like_c"/>
    <property type="match status" value="1"/>
</dbReference>
<dbReference type="EMBL" id="BMJA01000001">
    <property type="protein sequence ID" value="GGA25395.1"/>
    <property type="molecule type" value="Genomic_DNA"/>
</dbReference>
<dbReference type="Gene3D" id="3.90.550.10">
    <property type="entry name" value="Spore Coat Polysaccharide Biosynthesis Protein SpsA, Chain A"/>
    <property type="match status" value="1"/>
</dbReference>
<dbReference type="SUPFAM" id="SSF53448">
    <property type="entry name" value="Nucleotide-diphospho-sugar transferases"/>
    <property type="match status" value="1"/>
</dbReference>
<dbReference type="PANTHER" id="PTHR43179:SF7">
    <property type="entry name" value="RHAMNOSYLTRANSFERASE WBBL"/>
    <property type="match status" value="1"/>
</dbReference>
<proteinExistence type="predicted"/>
<feature type="domain" description="Glycosyltransferase 2-like" evidence="1">
    <location>
        <begin position="73"/>
        <end position="206"/>
    </location>
</feature>
<dbReference type="Pfam" id="PF00535">
    <property type="entry name" value="Glycos_transf_2"/>
    <property type="match status" value="1"/>
</dbReference>
<accession>A0ABQ1FPM1</accession>
<evidence type="ECO:0000313" key="2">
    <source>
        <dbReference type="EMBL" id="GGA25395.1"/>
    </source>
</evidence>
<dbReference type="CDD" id="cd03801">
    <property type="entry name" value="GT4_PimA-like"/>
    <property type="match status" value="1"/>
</dbReference>
<sequence length="695" mass="78185">MSLNTLQWRAKRLRYLLQRVQGSLTQRGLRKTWVRITQELQTRPTEESSLKLERLDIPFSPFEIPTSESPQVSVIIPVHGKCAWTVACLRSIRRHGARTSFEIIVVDDTSPDDTAVKLSQIRGIRLLQNQANLGFIGSCNAGAEIARAPFLLFLNNDTQVTPGWLDALLETYVEEPDCGIVGSQLIYPDGRLQEAGALVYSNAAAWNVGRFEKRNDPHYLYRRDVDYVSGAALLIEKTLFMEVGGFDLRYAPAYCEDMDLAFAVRARSRRVIYEPASVIVHCEGISSGTDVFTGIKQYQRINREKFVAKWSTMLQKQPAPDVPVDKAIHHHQKQHILIVDALMPDPTRDAGSLQVFNIMRLLRQMGWRVTFMADNRTATPRDVHILGAIGVEVLCKPWSPSLVSWLKRENDNLKAVMLCRHYVAAPNMSLIKELAPKARIIFDTEDLHFLRERRAAEHTGNASLSRQAMASQQQEFALMRASHATFVVSAAELDLLKQELPDANVMLLPNMHPVHGRKLEFEQRAGLVFVGGFGHPPNVDAVQWLTNDIYPIIRARRPDIDLHLIGDIPKSARTSLQGDGVVIHGRVEDLAPWLDQSRISLAPLRYGAGVKGKVNTAMSHGLPVVATSMAAEGMWLRNGDNALLADDAEGFAEAVLHLYENRELWYRLSEGGLRNIREHFSFEVARETLRRALLI</sequence>
<dbReference type="InterPro" id="IPR029044">
    <property type="entry name" value="Nucleotide-diphossugar_trans"/>
</dbReference>
<dbReference type="SUPFAM" id="SSF53756">
    <property type="entry name" value="UDP-Glycosyltransferase/glycogen phosphorylase"/>
    <property type="match status" value="1"/>
</dbReference>
<keyword evidence="2" id="KW-0808">Transferase</keyword>
<evidence type="ECO:0000313" key="3">
    <source>
        <dbReference type="Proteomes" id="UP000620046"/>
    </source>
</evidence>